<dbReference type="PANTHER" id="PTHR43155:SF2">
    <property type="entry name" value="CYCLIC DI-GMP PHOSPHODIESTERASE PA4108"/>
    <property type="match status" value="1"/>
</dbReference>
<comment type="caution">
    <text evidence="2">The sequence shown here is derived from an EMBL/GenBank/DDBJ whole genome shotgun (WGS) entry which is preliminary data.</text>
</comment>
<dbReference type="HOGENOM" id="CLU_000445_92_1_6"/>
<dbReference type="STRING" id="626887.J057_20285"/>
<dbReference type="AlphaFoldDB" id="N6WQD1"/>
<reference evidence="2 3" key="1">
    <citation type="journal article" date="2013" name="Genome Announc.">
        <title>Genome Sequence of the Polycyclic Aromatic Hydrocarbon-Degrading Bacterium Strain Marinobacter nanhaiticus D15-8WT.</title>
        <authorList>
            <person name="Cui Z."/>
            <person name="Gao W."/>
            <person name="Li Q."/>
            <person name="Xu G."/>
            <person name="Zheng L."/>
        </authorList>
    </citation>
    <scope>NUCLEOTIDE SEQUENCE [LARGE SCALE GENOMIC DNA]</scope>
    <source>
        <strain evidence="2 3">D15-8W</strain>
    </source>
</reference>
<dbReference type="InterPro" id="IPR003607">
    <property type="entry name" value="HD/PDEase_dom"/>
</dbReference>
<protein>
    <submittedName>
        <fullName evidence="2">HD-GYP domain-containing protein</fullName>
    </submittedName>
</protein>
<dbReference type="PROSITE" id="PS51832">
    <property type="entry name" value="HD_GYP"/>
    <property type="match status" value="1"/>
</dbReference>
<dbReference type="GO" id="GO:0008081">
    <property type="term" value="F:phosphoric diester hydrolase activity"/>
    <property type="evidence" value="ECO:0007669"/>
    <property type="project" value="UniProtKB-ARBA"/>
</dbReference>
<dbReference type="Pfam" id="PF13487">
    <property type="entry name" value="HD_5"/>
    <property type="match status" value="1"/>
</dbReference>
<feature type="domain" description="HD-GYP" evidence="1">
    <location>
        <begin position="152"/>
        <end position="347"/>
    </location>
</feature>
<name>N6WQD1_9GAMM</name>
<dbReference type="PANTHER" id="PTHR43155">
    <property type="entry name" value="CYCLIC DI-GMP PHOSPHODIESTERASE PA4108-RELATED"/>
    <property type="match status" value="1"/>
</dbReference>
<evidence type="ECO:0000313" key="2">
    <source>
        <dbReference type="EMBL" id="ENO13771.2"/>
    </source>
</evidence>
<dbReference type="Pfam" id="PF11871">
    <property type="entry name" value="DUF3391"/>
    <property type="match status" value="1"/>
</dbReference>
<evidence type="ECO:0000313" key="3">
    <source>
        <dbReference type="Proteomes" id="UP000013165"/>
    </source>
</evidence>
<gene>
    <name evidence="2" type="ORF">J057_20285</name>
</gene>
<organism evidence="2 3">
    <name type="scientific">Marinobacter nanhaiticus D15-8W</name>
    <dbReference type="NCBI Taxonomy" id="626887"/>
    <lineage>
        <taxon>Bacteria</taxon>
        <taxon>Pseudomonadati</taxon>
        <taxon>Pseudomonadota</taxon>
        <taxon>Gammaproteobacteria</taxon>
        <taxon>Pseudomonadales</taxon>
        <taxon>Marinobacteraceae</taxon>
        <taxon>Marinobacter</taxon>
    </lineage>
</organism>
<accession>N6WQD1</accession>
<evidence type="ECO:0000259" key="1">
    <source>
        <dbReference type="PROSITE" id="PS51832"/>
    </source>
</evidence>
<dbReference type="Gene3D" id="1.10.3210.10">
    <property type="entry name" value="Hypothetical protein af1432"/>
    <property type="match status" value="1"/>
</dbReference>
<proteinExistence type="predicted"/>
<dbReference type="EMBL" id="APLQ01000014">
    <property type="protein sequence ID" value="ENO13771.2"/>
    <property type="molecule type" value="Genomic_DNA"/>
</dbReference>
<dbReference type="PATRIC" id="fig|626887.3.peg.4059"/>
<dbReference type="CDD" id="cd00077">
    <property type="entry name" value="HDc"/>
    <property type="match status" value="1"/>
</dbReference>
<dbReference type="Proteomes" id="UP000013165">
    <property type="component" value="Unassembled WGS sequence"/>
</dbReference>
<dbReference type="SUPFAM" id="SSF109604">
    <property type="entry name" value="HD-domain/PDEase-like"/>
    <property type="match status" value="1"/>
</dbReference>
<dbReference type="InterPro" id="IPR037522">
    <property type="entry name" value="HD_GYP_dom"/>
</dbReference>
<dbReference type="eggNOG" id="COG2206">
    <property type="taxonomic scope" value="Bacteria"/>
</dbReference>
<keyword evidence="3" id="KW-1185">Reference proteome</keyword>
<sequence length="433" mass="48985">MGVRQRKVAVHDLTVGAFVSDLDRPWHQTPFPIQGFYVRSQDDIRSLTSFCKWVMVDVAETRDTSEFETSGAPIFARRSAKRIDQDIVQLPPIQVRNRQDYPIASTLKKEARQSTRLLKDVDKALKLVEREVRGGAQPDFRVLSRVARGMAGSVVRNPDAMLWVARLRQHDDHSYRHSLNAAVWALVCGRHMGLEVDALNNLALGALLCHIGKLDLPVQLVRKDTMLDVDDYAEFRTYVEKGVQRLQQAGMPRAVINVVQYHRERHNGSGFPGRVRGDRIPLLAKIAGLVDYYETLVEPRGEHTPMTPAQAVAHLFELRNIEFQEDLVEHFIQSIGIYPTGTLVQLSNGQRGAVISNSRGRRLWPQVMVMTDMEQKPLKAARIVNLSEFNEGREPEQVLSVSHCLPFGAEGLDPRHFEVTGANSRWSLRHLMG</sequence>
<dbReference type="InterPro" id="IPR021812">
    <property type="entry name" value="DUF3391"/>
</dbReference>
<dbReference type="OrthoDB" id="9764808at2"/>